<organism evidence="4">
    <name type="scientific">Sclerotinia sclerotiorum mitovirus 15</name>
    <dbReference type="NCBI Taxonomy" id="1435443"/>
    <lineage>
        <taxon>Viruses</taxon>
        <taxon>Riboviria</taxon>
        <taxon>Orthornavirae</taxon>
        <taxon>Lenarviricota</taxon>
        <taxon>Howeltoviricetes</taxon>
        <taxon>Cryppavirales</taxon>
        <taxon>Mitoviridae</taxon>
        <taxon>Mitovirus</taxon>
    </lineage>
</organism>
<reference evidence="4" key="1">
    <citation type="journal article" date="2016" name="J. Virol.">
        <title>Identification of diverse mycoviruses through metatranscriptomics characterization of the viromes of five major fungal plant pathogens.</title>
        <authorList>
            <person name="Marzano S.-Y.L."/>
            <person name="Nelson B.D."/>
            <person name="Ajayi-Oyetunde O."/>
            <person name="Bradley C.A."/>
            <person name="Hughes T.J."/>
            <person name="Hartman G.L."/>
            <person name="Eastburn D.M."/>
            <person name="Domier L.L."/>
        </authorList>
    </citation>
    <scope>NUCLEOTIDE SEQUENCE</scope>
    <source>
        <strain evidence="4">SsMV15</strain>
    </source>
</reference>
<dbReference type="EMBL" id="KF913890">
    <property type="protein sequence ID" value="AHF48631.1"/>
    <property type="molecule type" value="Genomic_RNA"/>
</dbReference>
<keyword evidence="3" id="KW-0548">Nucleotidyltransferase</keyword>
<evidence type="ECO:0000313" key="4">
    <source>
        <dbReference type="EMBL" id="AHF48631.1"/>
    </source>
</evidence>
<dbReference type="InterPro" id="IPR043502">
    <property type="entry name" value="DNA/RNA_pol_sf"/>
</dbReference>
<dbReference type="InterPro" id="IPR008686">
    <property type="entry name" value="RNA_pol_mitovir"/>
</dbReference>
<protein>
    <submittedName>
        <fullName evidence="4">RNA-dependent RNA polymerase</fullName>
    </submittedName>
</protein>
<evidence type="ECO:0000256" key="3">
    <source>
        <dbReference type="ARBA" id="ARBA00022695"/>
    </source>
</evidence>
<name>W0G2H3_9VIRU</name>
<sequence length="703" mass="80140">MTKHFNTIYKHLTLLRDIGDIKLSLLWFSQWSMLPSTEFAVIASAVIGRFEKIAITRGRMAAIDEMKASRLAFTRWLCGRPLSGHVGAPISRNGLPKVLPLEVRKQLIRNKNDALVKDILTVLSISRFFKGGKPLDTEAITQTSNPTLPKDGEIILALKKLGLSVSQEVPTEWRFRWITTAGPNGPSISSSIQDLPKFNELFRDQVGVILPDLLGTIDKILSWEKTFKLSSLMKLDNFKSDSLRKISIKEDREGKCRPFAIFDYWSQLTLTPLHDWIYNQLRNIPNDCTFDQHKGVDKMNQIRSRKWFYSYDLKSATDRFPVLLQERVLSLLFNADYAKAWRELLTREPFRLGKNGELIKWGAGQPLGAKSSWAVFTLCHHLVVHIAAMRTNSPLDYVLLGDDIVIRGRALATEYKRIMFQLGVTISDAKTHVSKDTFEFAKIWSHQGRNVSGFPIVGLAETIRKPLEMAALFVFEAPLKGYLYSIDPRSVSHFFSPIAACSKLPPRRAIWFADKVAWYYSFLSALSTRQSDWTKYLVQMAGLVVTRDAAKELFSQTLTEKWAKQLDKTLFDFQEFGISLFERVKGLPPFKPAWDPKAWPGRMSASGIEFTNAAKHIPIFGAIETDGRIVYSDYLQRKLENFEIELTLEEIESLKLAPRPQLRGFEPLRAKESIRTLDLVSRDLNRALTIKGLEINVSAYNLK</sequence>
<accession>W0G2H3</accession>
<dbReference type="SUPFAM" id="SSF56672">
    <property type="entry name" value="DNA/RNA polymerases"/>
    <property type="match status" value="1"/>
</dbReference>
<evidence type="ECO:0000256" key="2">
    <source>
        <dbReference type="ARBA" id="ARBA00022679"/>
    </source>
</evidence>
<keyword evidence="1 4" id="KW-0696">RNA-directed RNA polymerase</keyword>
<dbReference type="Pfam" id="PF05919">
    <property type="entry name" value="Mitovir_RNA_pol"/>
    <property type="match status" value="1"/>
</dbReference>
<dbReference type="PANTHER" id="PTHR34456:SF13">
    <property type="entry name" value="REVERSE TRANSCRIPTASE DOMAIN-CONTAINING PROTEIN"/>
    <property type="match status" value="1"/>
</dbReference>
<gene>
    <name evidence="4" type="primary">gp1</name>
</gene>
<keyword evidence="2" id="KW-0808">Transferase</keyword>
<evidence type="ECO:0000256" key="1">
    <source>
        <dbReference type="ARBA" id="ARBA00022484"/>
    </source>
</evidence>
<dbReference type="PANTHER" id="PTHR34456">
    <property type="entry name" value="MITOVIRUS RNA-DEPENDENT RNA POLYMERASE"/>
    <property type="match status" value="1"/>
</dbReference>
<proteinExistence type="predicted"/>
<dbReference type="GO" id="GO:0003968">
    <property type="term" value="F:RNA-directed RNA polymerase activity"/>
    <property type="evidence" value="ECO:0007669"/>
    <property type="project" value="UniProtKB-KW"/>
</dbReference>